<proteinExistence type="predicted"/>
<dbReference type="SUPFAM" id="SSF51905">
    <property type="entry name" value="FAD/NAD(P)-binding domain"/>
    <property type="match status" value="2"/>
</dbReference>
<evidence type="ECO:0000313" key="3">
    <source>
        <dbReference type="Proteomes" id="UP000679725"/>
    </source>
</evidence>
<dbReference type="RefSeq" id="WP_215236449.1">
    <property type="nucleotide sequence ID" value="NZ_CAJRAU010000011.1"/>
</dbReference>
<gene>
    <name evidence="2" type="primary">czcO</name>
    <name evidence="2" type="ORF">DYBT9623_05212</name>
</gene>
<dbReference type="EC" id="1.-.-.-" evidence="2"/>
<accession>A0ABN7RI51</accession>
<dbReference type="NCBIfam" id="NF040505">
    <property type="entry name" value="ArsO_flavin_mono"/>
    <property type="match status" value="1"/>
</dbReference>
<dbReference type="EMBL" id="CAJRAU010000011">
    <property type="protein sequence ID" value="CAG5074525.1"/>
    <property type="molecule type" value="Genomic_DNA"/>
</dbReference>
<dbReference type="Pfam" id="PF13738">
    <property type="entry name" value="Pyr_redox_3"/>
    <property type="match status" value="1"/>
</dbReference>
<dbReference type="Gene3D" id="3.50.50.60">
    <property type="entry name" value="FAD/NAD(P)-binding domain"/>
    <property type="match status" value="1"/>
</dbReference>
<organism evidence="2 3">
    <name type="scientific">Dyadobacter linearis</name>
    <dbReference type="NCBI Taxonomy" id="2823330"/>
    <lineage>
        <taxon>Bacteria</taxon>
        <taxon>Pseudomonadati</taxon>
        <taxon>Bacteroidota</taxon>
        <taxon>Cytophagia</taxon>
        <taxon>Cytophagales</taxon>
        <taxon>Spirosomataceae</taxon>
        <taxon>Dyadobacter</taxon>
    </lineage>
</organism>
<evidence type="ECO:0000313" key="2">
    <source>
        <dbReference type="EMBL" id="CAG5074525.1"/>
    </source>
</evidence>
<dbReference type="InterPro" id="IPR000960">
    <property type="entry name" value="Flavin_mOase"/>
</dbReference>
<dbReference type="InterPro" id="IPR036188">
    <property type="entry name" value="FAD/NAD-bd_sf"/>
</dbReference>
<keyword evidence="3" id="KW-1185">Reference proteome</keyword>
<dbReference type="PRINTS" id="PR00469">
    <property type="entry name" value="PNDRDTASEII"/>
</dbReference>
<evidence type="ECO:0000256" key="1">
    <source>
        <dbReference type="ARBA" id="ARBA00023002"/>
    </source>
</evidence>
<dbReference type="PROSITE" id="PS51257">
    <property type="entry name" value="PROKAR_LIPOPROTEIN"/>
    <property type="match status" value="1"/>
</dbReference>
<dbReference type="PANTHER" id="PTHR43539:SF78">
    <property type="entry name" value="FLAVIN-CONTAINING MONOOXYGENASE"/>
    <property type="match status" value="1"/>
</dbReference>
<dbReference type="InterPro" id="IPR050982">
    <property type="entry name" value="Auxin_biosynth/cation_transpt"/>
</dbReference>
<reference evidence="2 3" key="1">
    <citation type="submission" date="2021-04" db="EMBL/GenBank/DDBJ databases">
        <authorList>
            <person name="Rodrigo-Torres L."/>
            <person name="Arahal R. D."/>
            <person name="Lucena T."/>
        </authorList>
    </citation>
    <scope>NUCLEOTIDE SEQUENCE [LARGE SCALE GENOMIC DNA]</scope>
    <source>
        <strain evidence="2 3">CECT 9623</strain>
    </source>
</reference>
<dbReference type="GO" id="GO:0016491">
    <property type="term" value="F:oxidoreductase activity"/>
    <property type="evidence" value="ECO:0007669"/>
    <property type="project" value="UniProtKB-KW"/>
</dbReference>
<protein>
    <submittedName>
        <fullName evidence="2">Oxidoreductase CzcO</fullName>
        <ecNumber evidence="2">1.-.-.-</ecNumber>
    </submittedName>
</protein>
<name>A0ABN7RI51_9BACT</name>
<dbReference type="Proteomes" id="UP000679725">
    <property type="component" value="Unassembled WGS sequence"/>
</dbReference>
<dbReference type="PIRSF" id="PIRSF000332">
    <property type="entry name" value="FMO"/>
    <property type="match status" value="1"/>
</dbReference>
<comment type="caution">
    <text evidence="2">The sequence shown here is derived from an EMBL/GenBank/DDBJ whole genome shotgun (WGS) entry which is preliminary data.</text>
</comment>
<keyword evidence="1 2" id="KW-0560">Oxidoreductase</keyword>
<dbReference type="PANTHER" id="PTHR43539">
    <property type="entry name" value="FLAVIN-BINDING MONOOXYGENASE-LIKE PROTEIN (AFU_ORTHOLOGUE AFUA_4G09220)"/>
    <property type="match status" value="1"/>
</dbReference>
<sequence length="355" mass="39149">MKDELYDLVVIGGGQSALACGYFLRRAGLKYIILDDQQHSGGAWQHTWDSLTLFSPAEYSSLPGWMMPKSENEFPPKQQVLDYLVDYQIRYDFPVKHGVKITDVKKDGDVFTLTSNQGDYQSRSVISATGTFQNPFIPSVPGKDLFRGQQLHSAQYKNADAFKNKTVLIIGGGNSGAQILAEVSKVAKTVWATQNTPEFLSDDVDGRVLFDVASAKYHAMKEGKEFVASQYNIGNIVMVPPVKEARSRGVLKTRETFKAIYDQGVVWQDDTRQPFDAIIWCTGFGFATGHLKGLGILNEKGKVDCLGTKSADVAGLWLVGYGSFTGFASATLIGVGRSARQTVTEIIDYLKIQKR</sequence>